<dbReference type="Pfam" id="PF01935">
    <property type="entry name" value="DUF87"/>
    <property type="match status" value="1"/>
</dbReference>
<dbReference type="PANTHER" id="PTHR42957">
    <property type="entry name" value="HELICASE MJ1565-RELATED"/>
    <property type="match status" value="1"/>
</dbReference>
<proteinExistence type="predicted"/>
<sequence>MENTLDTRSYSELNTALSLAQHTVYKRYLPQLQEYAAVQPPQILLDEQIEDCTRFFQLEELSCKKGEDLLQKLSTVYHASMSLGCNLIVMVDVARIDAPAKIYVGVRNSGEDAEAKRKLSTSFKTLKNGMKSNFPGTKFHDVPAQKDMPELVDDIFGNSVKYISSVSCVAAARDKSKTENKSFIQGLERFIDAMRGNTYTAIFIAEPLTTREQSDIRSGYEELYSSLSSFEKSVWSYNENMSRAVTESLSKGMSQSITDGTSHTQSHTKSLGINIGANASRNSEVSHSTTITKPNKVALAGRAISMAGSVLTVVGTAFPIVAPLAAVGVGAKVVGGAMEKGAEGFSIAESTVHTIGKTMGLSGGINAGYSKTTSDGTTHSETNTISKTRTQGKTDTKGQGKTLQIENVNKPIQEMLQRLEEQLKRTRECEDYGAYSCGAYFMSGKQESSLLAANTYHALMIGEGSSVESGAINFWNGLDEDVAPKIDIMKEYLRRFTHPIFAVPITAEREEFMTYTPGTIVSGLELPLHLGLPTRSVYGLPVMEHAEFGRNVTEKRVFSVGDGRKINIGKIYHMGQVEKKSEVKLNVAGLTAHTFITGSTGAGKSNTIYKMLEQLNEEDVKFLVVEPAKGEYKDITAFGGKSDVTVYGTNPKVKETEMLQINPFSFPKEVHVLEHLDRLVEIFNVCWPMYAAMPAILKDAIERAYEKAGWDMEMSENKYDDNLFPTFKDVYEQIREVLEESEYSADNKGDYTGALVTRLRSLTTGINGLIFNADEISMEELFDTNVIVDLSRIGSTETKSLIMGLLVLKLQEYRMGASEANQHLKHVTVLEEAHNLLKRTSSEQSSESGDLLGKSVEMLANSIAEMRTYGEGFIIADQSPGLLDMSVIRNTNTKIILRLPDYEDRELVGRAAGLNDEQIVELAKLDNGVAAIMQSDWLEPVLCQVDKYEREYDWMEEYEQSNEENDSLKKISVEKELLNCIMNNELYRKNDRVDIKKLKDKVIHSKLETPVKCDFMEYILSDSTDLFKPLQKLLFDFLHAEKAIENAKECTEMKPWLRNVINSLSPSVQSFETEQINLVLGLIIAEKVQRDAEYEEIYNHFTELYIKGRGIV</sequence>
<dbReference type="RefSeq" id="WP_118314660.1">
    <property type="nucleotide sequence ID" value="NZ_QRNJ01000033.1"/>
</dbReference>
<feature type="domain" description="Helicase HerA central" evidence="1">
    <location>
        <begin position="573"/>
        <end position="805"/>
    </location>
</feature>
<protein>
    <submittedName>
        <fullName evidence="2">ATP-binding protein</fullName>
    </submittedName>
</protein>
<keyword evidence="2" id="KW-0547">Nucleotide-binding</keyword>
<keyword evidence="2" id="KW-0067">ATP-binding</keyword>
<evidence type="ECO:0000313" key="2">
    <source>
        <dbReference type="EMBL" id="RHK38521.1"/>
    </source>
</evidence>
<dbReference type="InterPro" id="IPR008571">
    <property type="entry name" value="HerA-like"/>
</dbReference>
<organism evidence="2 3">
    <name type="scientific">Anaerobutyricum hallii</name>
    <dbReference type="NCBI Taxonomy" id="39488"/>
    <lineage>
        <taxon>Bacteria</taxon>
        <taxon>Bacillati</taxon>
        <taxon>Bacillota</taxon>
        <taxon>Clostridia</taxon>
        <taxon>Lachnospirales</taxon>
        <taxon>Lachnospiraceae</taxon>
        <taxon>Anaerobutyricum</taxon>
    </lineage>
</organism>
<dbReference type="AlphaFoldDB" id="A0A415G6M3"/>
<reference evidence="2 3" key="1">
    <citation type="submission" date="2018-08" db="EMBL/GenBank/DDBJ databases">
        <title>A genome reference for cultivated species of the human gut microbiota.</title>
        <authorList>
            <person name="Zou Y."/>
            <person name="Xue W."/>
            <person name="Luo G."/>
        </authorList>
    </citation>
    <scope>NUCLEOTIDE SEQUENCE [LARGE SCALE GENOMIC DNA]</scope>
    <source>
        <strain evidence="2 3">AF45-14BH</strain>
    </source>
</reference>
<dbReference type="SUPFAM" id="SSF52540">
    <property type="entry name" value="P-loop containing nucleoside triphosphate hydrolases"/>
    <property type="match status" value="1"/>
</dbReference>
<evidence type="ECO:0000259" key="1">
    <source>
        <dbReference type="Pfam" id="PF01935"/>
    </source>
</evidence>
<dbReference type="EMBL" id="QRNJ01000033">
    <property type="protein sequence ID" value="RHK38521.1"/>
    <property type="molecule type" value="Genomic_DNA"/>
</dbReference>
<dbReference type="InterPro" id="IPR002789">
    <property type="entry name" value="HerA_central"/>
</dbReference>
<dbReference type="GO" id="GO:0005524">
    <property type="term" value="F:ATP binding"/>
    <property type="evidence" value="ECO:0007669"/>
    <property type="project" value="UniProtKB-KW"/>
</dbReference>
<dbReference type="PANTHER" id="PTHR42957:SF1">
    <property type="entry name" value="HELICASE MJ1565-RELATED"/>
    <property type="match status" value="1"/>
</dbReference>
<accession>A0A415G6M3</accession>
<dbReference type="Proteomes" id="UP000283497">
    <property type="component" value="Unassembled WGS sequence"/>
</dbReference>
<gene>
    <name evidence="2" type="ORF">DW068_09245</name>
</gene>
<name>A0A415G6M3_9FIRM</name>
<comment type="caution">
    <text evidence="2">The sequence shown here is derived from an EMBL/GenBank/DDBJ whole genome shotgun (WGS) entry which is preliminary data.</text>
</comment>
<dbReference type="Gene3D" id="3.40.50.300">
    <property type="entry name" value="P-loop containing nucleotide triphosphate hydrolases"/>
    <property type="match status" value="2"/>
</dbReference>
<dbReference type="InterPro" id="IPR027417">
    <property type="entry name" value="P-loop_NTPase"/>
</dbReference>
<evidence type="ECO:0000313" key="3">
    <source>
        <dbReference type="Proteomes" id="UP000283497"/>
    </source>
</evidence>